<evidence type="ECO:0000256" key="2">
    <source>
        <dbReference type="ARBA" id="ARBA00022679"/>
    </source>
</evidence>
<feature type="domain" description="SET" evidence="8">
    <location>
        <begin position="533"/>
        <end position="649"/>
    </location>
</feature>
<dbReference type="GeneID" id="28942169"/>
<evidence type="ECO:0000313" key="10">
    <source>
        <dbReference type="EMBL" id="KTW25815.1"/>
    </source>
</evidence>
<dbReference type="eggNOG" id="KOG1079">
    <property type="taxonomic scope" value="Eukaryota"/>
</dbReference>
<evidence type="ECO:0000256" key="3">
    <source>
        <dbReference type="ARBA" id="ARBA00022691"/>
    </source>
</evidence>
<dbReference type="InterPro" id="IPR041355">
    <property type="entry name" value="Pre-SET_CXC"/>
</dbReference>
<dbReference type="Proteomes" id="UP000053447">
    <property type="component" value="Unassembled WGS sequence"/>
</dbReference>
<organism evidence="10 11">
    <name type="scientific">Pneumocystis jirovecii (strain RU7)</name>
    <name type="common">Human pneumocystis pneumonia agent</name>
    <dbReference type="NCBI Taxonomy" id="1408657"/>
    <lineage>
        <taxon>Eukaryota</taxon>
        <taxon>Fungi</taxon>
        <taxon>Dikarya</taxon>
        <taxon>Ascomycota</taxon>
        <taxon>Taphrinomycotina</taxon>
        <taxon>Pneumocystomycetes</taxon>
        <taxon>Pneumocystaceae</taxon>
        <taxon>Pneumocystis</taxon>
    </lineage>
</organism>
<evidence type="ECO:0000256" key="7">
    <source>
        <dbReference type="SAM" id="MobiDB-lite"/>
    </source>
</evidence>
<dbReference type="InterPro" id="IPR046341">
    <property type="entry name" value="SET_dom_sf"/>
</dbReference>
<evidence type="ECO:0008006" key="12">
    <source>
        <dbReference type="Google" id="ProtNLM"/>
    </source>
</evidence>
<dbReference type="CDD" id="cd10519">
    <property type="entry name" value="SET_EZH"/>
    <property type="match status" value="1"/>
</dbReference>
<dbReference type="GO" id="GO:0031507">
    <property type="term" value="P:heterochromatin formation"/>
    <property type="evidence" value="ECO:0007669"/>
    <property type="project" value="TreeGrafter"/>
</dbReference>
<dbReference type="InterPro" id="IPR026489">
    <property type="entry name" value="CXC_dom"/>
</dbReference>
<feature type="compositionally biased region" description="Basic residues" evidence="7">
    <location>
        <begin position="677"/>
        <end position="687"/>
    </location>
</feature>
<feature type="compositionally biased region" description="Basic and acidic residues" evidence="7">
    <location>
        <begin position="667"/>
        <end position="676"/>
    </location>
</feature>
<keyword evidence="3" id="KW-0949">S-adenosyl-L-methionine</keyword>
<dbReference type="VEuPathDB" id="FungiDB:T551_03651"/>
<dbReference type="Pfam" id="PF00856">
    <property type="entry name" value="SET"/>
    <property type="match status" value="1"/>
</dbReference>
<evidence type="ECO:0000256" key="6">
    <source>
        <dbReference type="ARBA" id="ARBA00048568"/>
    </source>
</evidence>
<dbReference type="PANTHER" id="PTHR45747">
    <property type="entry name" value="HISTONE-LYSINE N-METHYLTRANSFERASE E(Z)"/>
    <property type="match status" value="1"/>
</dbReference>
<comment type="catalytic activity">
    <reaction evidence="6">
        <text>L-lysyl(27)-[histone H3] + 3 S-adenosyl-L-methionine = N(6),N(6),N(6)-trimethyl-L-lysyl(27)-[histone H3] + 3 S-adenosyl-L-homocysteine + 3 H(+)</text>
        <dbReference type="Rhea" id="RHEA:60292"/>
        <dbReference type="Rhea" id="RHEA-COMP:15535"/>
        <dbReference type="Rhea" id="RHEA-COMP:15548"/>
        <dbReference type="ChEBI" id="CHEBI:15378"/>
        <dbReference type="ChEBI" id="CHEBI:29969"/>
        <dbReference type="ChEBI" id="CHEBI:57856"/>
        <dbReference type="ChEBI" id="CHEBI:59789"/>
        <dbReference type="ChEBI" id="CHEBI:61961"/>
        <dbReference type="EC" id="2.1.1.356"/>
    </reaction>
</comment>
<dbReference type="GO" id="GO:0032259">
    <property type="term" value="P:methylation"/>
    <property type="evidence" value="ECO:0007669"/>
    <property type="project" value="UniProtKB-KW"/>
</dbReference>
<evidence type="ECO:0000259" key="8">
    <source>
        <dbReference type="PROSITE" id="PS50280"/>
    </source>
</evidence>
<protein>
    <recommendedName>
        <fullName evidence="12">SET domain-containing protein</fullName>
    </recommendedName>
</protein>
<dbReference type="RefSeq" id="XP_018227862.1">
    <property type="nucleotide sequence ID" value="XM_018375914.1"/>
</dbReference>
<proteinExistence type="predicted"/>
<keyword evidence="2" id="KW-0808">Transferase</keyword>
<comment type="caution">
    <text evidence="10">The sequence shown here is derived from an EMBL/GenBank/DDBJ whole genome shotgun (WGS) entry which is preliminary data.</text>
</comment>
<gene>
    <name evidence="10" type="ORF">T551_03651</name>
</gene>
<dbReference type="SUPFAM" id="SSF82199">
    <property type="entry name" value="SET domain"/>
    <property type="match status" value="1"/>
</dbReference>
<dbReference type="EMBL" id="LFWA01000020">
    <property type="protein sequence ID" value="KTW25815.1"/>
    <property type="molecule type" value="Genomic_DNA"/>
</dbReference>
<evidence type="ECO:0000256" key="4">
    <source>
        <dbReference type="ARBA" id="ARBA00023015"/>
    </source>
</evidence>
<accession>A0A0W4ZBR5</accession>
<feature type="domain" description="CXC" evidence="9">
    <location>
        <begin position="411"/>
        <end position="526"/>
    </location>
</feature>
<dbReference type="STRING" id="1408657.A0A0W4ZBR5"/>
<dbReference type="GO" id="GO:0003682">
    <property type="term" value="F:chromatin binding"/>
    <property type="evidence" value="ECO:0007669"/>
    <property type="project" value="TreeGrafter"/>
</dbReference>
<dbReference type="GO" id="GO:0005634">
    <property type="term" value="C:nucleus"/>
    <property type="evidence" value="ECO:0007669"/>
    <property type="project" value="TreeGrafter"/>
</dbReference>
<evidence type="ECO:0000256" key="1">
    <source>
        <dbReference type="ARBA" id="ARBA00022603"/>
    </source>
</evidence>
<dbReference type="InterPro" id="IPR001214">
    <property type="entry name" value="SET_dom"/>
</dbReference>
<dbReference type="GO" id="GO:0140951">
    <property type="term" value="F:histone H3K27 trimethyltransferase activity"/>
    <property type="evidence" value="ECO:0007669"/>
    <property type="project" value="UniProtKB-EC"/>
</dbReference>
<dbReference type="OrthoDB" id="6141102at2759"/>
<dbReference type="Pfam" id="PF18264">
    <property type="entry name" value="preSET_CXC"/>
    <property type="match status" value="1"/>
</dbReference>
<dbReference type="PROSITE" id="PS51633">
    <property type="entry name" value="CXC"/>
    <property type="match status" value="1"/>
</dbReference>
<dbReference type="AlphaFoldDB" id="A0A0W4ZBR5"/>
<keyword evidence="1" id="KW-0489">Methyltransferase</keyword>
<evidence type="ECO:0000256" key="5">
    <source>
        <dbReference type="ARBA" id="ARBA00023163"/>
    </source>
</evidence>
<dbReference type="PANTHER" id="PTHR45747:SF4">
    <property type="entry name" value="HISTONE-LYSINE N-METHYLTRANSFERASE E(Z)"/>
    <property type="match status" value="1"/>
</dbReference>
<keyword evidence="11" id="KW-1185">Reference proteome</keyword>
<dbReference type="PROSITE" id="PS50280">
    <property type="entry name" value="SET"/>
    <property type="match status" value="1"/>
</dbReference>
<reference evidence="11" key="1">
    <citation type="journal article" date="2016" name="Nat. Commun.">
        <title>Genome analysis of three Pneumocystis species reveals adaptation mechanisms to life exclusively in mammalian hosts.</title>
        <authorList>
            <person name="Ma L."/>
            <person name="Chen Z."/>
            <person name="Huang D.W."/>
            <person name="Kutty G."/>
            <person name="Ishihara M."/>
            <person name="Wang H."/>
            <person name="Abouelleil A."/>
            <person name="Bishop L."/>
            <person name="Davey E."/>
            <person name="Deng R."/>
            <person name="Deng X."/>
            <person name="Fan L."/>
            <person name="Fantoni G."/>
            <person name="Fitzgerald M."/>
            <person name="Gogineni E."/>
            <person name="Goldberg J.M."/>
            <person name="Handley G."/>
            <person name="Hu X."/>
            <person name="Huber C."/>
            <person name="Jiao X."/>
            <person name="Jones K."/>
            <person name="Levin J.Z."/>
            <person name="Liu Y."/>
            <person name="Macdonald P."/>
            <person name="Melnikov A."/>
            <person name="Raley C."/>
            <person name="Sassi M."/>
            <person name="Sherman B.T."/>
            <person name="Song X."/>
            <person name="Sykes S."/>
            <person name="Tran B."/>
            <person name="Walsh L."/>
            <person name="Xia Y."/>
            <person name="Yang J."/>
            <person name="Young S."/>
            <person name="Zeng Q."/>
            <person name="Zheng X."/>
            <person name="Stephens R."/>
            <person name="Nusbaum C."/>
            <person name="Birren B.W."/>
            <person name="Azadi P."/>
            <person name="Lempicki R.A."/>
            <person name="Cuomo C.A."/>
            <person name="Kovacs J.A."/>
        </authorList>
    </citation>
    <scope>NUCLEOTIDE SEQUENCE [LARGE SCALE GENOMIC DNA]</scope>
    <source>
        <strain evidence="11">RU7</strain>
    </source>
</reference>
<keyword evidence="5" id="KW-0804">Transcription</keyword>
<evidence type="ECO:0000313" key="11">
    <source>
        <dbReference type="Proteomes" id="UP000053447"/>
    </source>
</evidence>
<dbReference type="InterPro" id="IPR045318">
    <property type="entry name" value="EZH1/2-like"/>
</dbReference>
<feature type="region of interest" description="Disordered" evidence="7">
    <location>
        <begin position="667"/>
        <end position="687"/>
    </location>
</feature>
<sequence length="687" mass="79905">MDLEKIQYNEKINQIIQNALSKFRQDHNEFVKNELNIAQNTIQRGQSIQWFNNLNKNIIENDFFDPKSNYNEKKMTFYVKSFNHLKTNTCIFQKLIDIEDIPGLPKYKENTALRLNVIKNDEETLRFVPYIGEGNEDSDLNLHEIFDIKIKNQDKEEIMESIDLSSILLKILSECEITLSLLYDYYLDSRTNVLVSRNFKEDWVSFLKHCKKNYTKVSLNEKYYSILEIFSSSWNYYMPVELWITIQWVDKISKFRTKDKTIVLNPSSSDPLDSYSQLLCIFCYINECPYHDSFVTRLPDLSFQMEEPYDKEIPCSKNCILNVSASKDVSQSEWTPDDISILASSVKVLNTCPRYSCLIALGLNKTCVEIFNKINNDSFRIFLKDFHNINNTENSLKNNKIITYQKILGKRKRWTSYPDDCDKSGLSTKRAELKPCDHLGFCDENCLCVQNRVFCEKFCVCPSNCPRRWLGCLCKANKCSTWACECVKWKRECDPDICISCDSAEALDPTNRHNPEILALTCQNVPLQQGIGCRVILGKSNISGWGIFIGEPVRADTFLGEYKGEIISHNESERRGKLYDKIGISFLFNLNKNQVVDATRMGNKFRYANHSRKRPNCFARVSLVNGCHRIGFYAIKDLKVGEELLFDYGYNQQTIHFVPLELWEKKDKPNTSDKDKKKNSKSIKKSK</sequence>
<name>A0A0W4ZBR5_PNEJ7</name>
<dbReference type="Gene3D" id="2.170.270.10">
    <property type="entry name" value="SET domain"/>
    <property type="match status" value="1"/>
</dbReference>
<evidence type="ECO:0000259" key="9">
    <source>
        <dbReference type="PROSITE" id="PS51633"/>
    </source>
</evidence>
<dbReference type="SMART" id="SM00317">
    <property type="entry name" value="SET"/>
    <property type="match status" value="1"/>
</dbReference>
<keyword evidence="4" id="KW-0805">Transcription regulation</keyword>